<gene>
    <name evidence="1" type="ORF">GPUH_LOCUS4699</name>
</gene>
<dbReference type="AlphaFoldDB" id="A0A183D7K8"/>
<dbReference type="WBParaSite" id="GPUH_0000470601-mRNA-1">
    <property type="protein sequence ID" value="GPUH_0000470601-mRNA-1"/>
    <property type="gene ID" value="GPUH_0000470601"/>
</dbReference>
<organism evidence="3">
    <name type="scientific">Gongylonema pulchrum</name>
    <dbReference type="NCBI Taxonomy" id="637853"/>
    <lineage>
        <taxon>Eukaryota</taxon>
        <taxon>Metazoa</taxon>
        <taxon>Ecdysozoa</taxon>
        <taxon>Nematoda</taxon>
        <taxon>Chromadorea</taxon>
        <taxon>Rhabditida</taxon>
        <taxon>Spirurina</taxon>
        <taxon>Spiruromorpha</taxon>
        <taxon>Spiruroidea</taxon>
        <taxon>Gongylonematidae</taxon>
        <taxon>Gongylonema</taxon>
    </lineage>
</organism>
<name>A0A183D7K8_9BILA</name>
<reference evidence="1 2" key="2">
    <citation type="submission" date="2018-11" db="EMBL/GenBank/DDBJ databases">
        <authorList>
            <consortium name="Pathogen Informatics"/>
        </authorList>
    </citation>
    <scope>NUCLEOTIDE SEQUENCE [LARGE SCALE GENOMIC DNA]</scope>
</reference>
<proteinExistence type="predicted"/>
<evidence type="ECO:0000313" key="1">
    <source>
        <dbReference type="EMBL" id="VDK46809.1"/>
    </source>
</evidence>
<evidence type="ECO:0000313" key="2">
    <source>
        <dbReference type="Proteomes" id="UP000271098"/>
    </source>
</evidence>
<dbReference type="Proteomes" id="UP000271098">
    <property type="component" value="Unassembled WGS sequence"/>
</dbReference>
<dbReference type="EMBL" id="UYRT01009184">
    <property type="protein sequence ID" value="VDK46809.1"/>
    <property type="molecule type" value="Genomic_DNA"/>
</dbReference>
<evidence type="ECO:0000313" key="3">
    <source>
        <dbReference type="WBParaSite" id="GPUH_0000470601-mRNA-1"/>
    </source>
</evidence>
<accession>A0A183D7K8</accession>
<keyword evidence="2" id="KW-1185">Reference proteome</keyword>
<reference evidence="3" key="1">
    <citation type="submission" date="2016-06" db="UniProtKB">
        <authorList>
            <consortium name="WormBaseParasite"/>
        </authorList>
    </citation>
    <scope>IDENTIFICATION</scope>
</reference>
<protein>
    <submittedName>
        <fullName evidence="1 3">Uncharacterized protein</fullName>
    </submittedName>
</protein>
<sequence length="227" mass="24415">MNEFVDVYGTELAGTRTNSGFPEGRVLRRPNILRRSSKAKSRPSATHAAAAAAAVPAVITSSCKSEDSTIPATSSSCKTENCTALAASDSRKSENGATSATAAACKSEHNSNSAAKSQCKFEAFHLEPPMDAATEAATIAAILEATLKNEGIVEEGWDDPPDLDELLEKLKPVPIKDYAPRFLKPPIVRFEDWKDPSDDYFRLIGYMGLLTALSAYRDVVQTPNGFE</sequence>